<dbReference type="Pfam" id="PF01390">
    <property type="entry name" value="SEA"/>
    <property type="match status" value="1"/>
</dbReference>
<evidence type="ECO:0000256" key="6">
    <source>
        <dbReference type="PROSITE-ProRule" id="PRU00352"/>
    </source>
</evidence>
<dbReference type="InterPro" id="IPR036352">
    <property type="entry name" value="Semap_dom_sf"/>
</dbReference>
<feature type="domain" description="SEA" evidence="9">
    <location>
        <begin position="506"/>
        <end position="616"/>
    </location>
</feature>
<feature type="non-terminal residue" evidence="12">
    <location>
        <position position="1"/>
    </location>
</feature>
<dbReference type="GO" id="GO:0005886">
    <property type="term" value="C:plasma membrane"/>
    <property type="evidence" value="ECO:0007669"/>
    <property type="project" value="TreeGrafter"/>
</dbReference>
<comment type="subcellular location">
    <subcellularLocation>
        <location evidence="1">Membrane</location>
    </subcellularLocation>
</comment>
<keyword evidence="5" id="KW-0325">Glycoprotein</keyword>
<dbReference type="OrthoDB" id="5963330at2759"/>
<keyword evidence="3 8" id="KW-0472">Membrane</keyword>
<dbReference type="Gene3D" id="2.60.40.10">
    <property type="entry name" value="Immunoglobulins"/>
    <property type="match status" value="2"/>
</dbReference>
<dbReference type="SMART" id="SM00423">
    <property type="entry name" value="PSI"/>
    <property type="match status" value="1"/>
</dbReference>
<evidence type="ECO:0000259" key="10">
    <source>
        <dbReference type="PROSITE" id="PS50835"/>
    </source>
</evidence>
<dbReference type="GO" id="GO:0030335">
    <property type="term" value="P:positive regulation of cell migration"/>
    <property type="evidence" value="ECO:0007669"/>
    <property type="project" value="TreeGrafter"/>
</dbReference>
<dbReference type="InterPro" id="IPR013098">
    <property type="entry name" value="Ig_I-set"/>
</dbReference>
<dbReference type="PROSITE" id="PS50835">
    <property type="entry name" value="IG_LIKE"/>
    <property type="match status" value="1"/>
</dbReference>
<sequence length="824" mass="91364">AEFVSSFDHTDNFVYFFLRETAIETSKTIYSRVARVCQYDEGAQRRLKNKFTSFVKTRILCSIPGKIPFDYNEIQATFTYTDPITNEHYVYGIFTTPELGLLGSAVCMYSMKSVQELFAKSQYLKDTTNKGFDGTSLWVPVSPPVNLTMVPGRPKCDDKLDTKSYSWETIKFASEHTLMADPLEPQLLSQARKPLFTRDETRFTQLVVDKVNRGNGQFIPVMFISTDNGTVFKVFNNISGDNSPIIVEQIKVSEKPDPINTMKLYKGAVYIGSNSSVVKLPVEHCSQYQICRTCISIVDPYCGWSNNKCTTFENKKGSDWAQDIVHGNFSKVCPQVPPTCSLTVTQEQVGGVSSLSCEGDGIPLPEVTKWEKDSKPLPVDSDFQIKPGKTGHQERLDIYNFGMGHLGVYECFVSNELGSSSCAMNIRGTLPVATYTIVKINGTSSFACNATGLPSPRVTIYKVIRDTKHVIMARQTSINNDTGQRSYYCVAQNDFGVSFSKQVNINDKQVKAELRLTNEQWSAELYNKKSEKYKTLAGQVKTVVQKIYAENPAFMSFKVISFSKGSVICKMTLNFAAEPLNKNEDLLKDLQDKVASGKVGHFSVDQAHTLNVEPDVEITTTPQPTQPVFSTVLVTLTNGSTQSSQKTEPTPAPDVQNDLMDSGLFAVAVVTAVLLSLMLGIALGVIFYGQFMHRCTRSSGDPESCDGPTNRTIEGVKYTKSPPRDESFTRNKNETQSKRNLLKKKGKNTEKTEDSDSDSSTAGKIGEEQGANRKNSSSTSNSPTKSISPTVSIGKKTIPEKWENTERVLDGKYEMACNADKRGD</sequence>
<feature type="transmembrane region" description="Helical" evidence="8">
    <location>
        <begin position="664"/>
        <end position="688"/>
    </location>
</feature>
<dbReference type="PROSITE" id="PS50024">
    <property type="entry name" value="SEA"/>
    <property type="match status" value="1"/>
</dbReference>
<evidence type="ECO:0000313" key="12">
    <source>
        <dbReference type="EMBL" id="KAJ7365684.1"/>
    </source>
</evidence>
<dbReference type="SUPFAM" id="SSF82671">
    <property type="entry name" value="SEA domain"/>
    <property type="match status" value="1"/>
</dbReference>
<dbReference type="InterPro" id="IPR027231">
    <property type="entry name" value="Semaphorin"/>
</dbReference>
<evidence type="ECO:0000256" key="7">
    <source>
        <dbReference type="SAM" id="MobiDB-lite"/>
    </source>
</evidence>
<gene>
    <name evidence="12" type="primary">SEMA4D_1</name>
    <name evidence="12" type="ORF">OS493_002399</name>
</gene>
<dbReference type="GO" id="GO:0030215">
    <property type="term" value="F:semaphorin receptor binding"/>
    <property type="evidence" value="ECO:0007669"/>
    <property type="project" value="InterPro"/>
</dbReference>
<protein>
    <submittedName>
        <fullName evidence="12">Semaphorin domain</fullName>
    </submittedName>
</protein>
<dbReference type="Gene3D" id="2.130.10.10">
    <property type="entry name" value="YVTN repeat-like/Quinoprotein amine dehydrogenase"/>
    <property type="match status" value="1"/>
</dbReference>
<name>A0A9X0CPK6_9CNID</name>
<evidence type="ECO:0000256" key="3">
    <source>
        <dbReference type="ARBA" id="ARBA00023136"/>
    </source>
</evidence>
<proteinExistence type="inferred from homology"/>
<evidence type="ECO:0000259" key="11">
    <source>
        <dbReference type="PROSITE" id="PS51004"/>
    </source>
</evidence>
<feature type="domain" description="Sema" evidence="11">
    <location>
        <begin position="1"/>
        <end position="282"/>
    </location>
</feature>
<dbReference type="CDD" id="cd00096">
    <property type="entry name" value="Ig"/>
    <property type="match status" value="1"/>
</dbReference>
<reference evidence="12" key="1">
    <citation type="submission" date="2023-01" db="EMBL/GenBank/DDBJ databases">
        <title>Genome assembly of the deep-sea coral Lophelia pertusa.</title>
        <authorList>
            <person name="Herrera S."/>
            <person name="Cordes E."/>
        </authorList>
    </citation>
    <scope>NUCLEOTIDE SEQUENCE</scope>
    <source>
        <strain evidence="12">USNM1676648</strain>
        <tissue evidence="12">Polyp</tissue>
    </source>
</reference>
<dbReference type="GO" id="GO:0071526">
    <property type="term" value="P:semaphorin-plexin signaling pathway"/>
    <property type="evidence" value="ECO:0007669"/>
    <property type="project" value="TreeGrafter"/>
</dbReference>
<keyword evidence="8" id="KW-0812">Transmembrane</keyword>
<dbReference type="SUPFAM" id="SSF103575">
    <property type="entry name" value="Plexin repeat"/>
    <property type="match status" value="1"/>
</dbReference>
<feature type="region of interest" description="Disordered" evidence="7">
    <location>
        <begin position="697"/>
        <end position="801"/>
    </location>
</feature>
<comment type="caution">
    <text evidence="12">The sequence shown here is derived from an EMBL/GenBank/DDBJ whole genome shotgun (WGS) entry which is preliminary data.</text>
</comment>
<evidence type="ECO:0000256" key="5">
    <source>
        <dbReference type="ARBA" id="ARBA00023180"/>
    </source>
</evidence>
<evidence type="ECO:0000256" key="4">
    <source>
        <dbReference type="ARBA" id="ARBA00023157"/>
    </source>
</evidence>
<dbReference type="PANTHER" id="PTHR11036:SF127">
    <property type="entry name" value="SEMAPHORIN-1A"/>
    <property type="match status" value="1"/>
</dbReference>
<dbReference type="Proteomes" id="UP001163046">
    <property type="component" value="Unassembled WGS sequence"/>
</dbReference>
<comment type="caution">
    <text evidence="6">Lacks conserved residue(s) required for the propagation of feature annotation.</text>
</comment>
<feature type="compositionally biased region" description="Polar residues" evidence="7">
    <location>
        <begin position="697"/>
        <end position="712"/>
    </location>
</feature>
<organism evidence="12 13">
    <name type="scientific">Desmophyllum pertusum</name>
    <dbReference type="NCBI Taxonomy" id="174260"/>
    <lineage>
        <taxon>Eukaryota</taxon>
        <taxon>Metazoa</taxon>
        <taxon>Cnidaria</taxon>
        <taxon>Anthozoa</taxon>
        <taxon>Hexacorallia</taxon>
        <taxon>Scleractinia</taxon>
        <taxon>Caryophylliina</taxon>
        <taxon>Caryophylliidae</taxon>
        <taxon>Desmophyllum</taxon>
    </lineage>
</organism>
<dbReference type="SMART" id="SM00630">
    <property type="entry name" value="Sema"/>
    <property type="match status" value="1"/>
</dbReference>
<dbReference type="GO" id="GO:0045499">
    <property type="term" value="F:chemorepellent activity"/>
    <property type="evidence" value="ECO:0007669"/>
    <property type="project" value="TreeGrafter"/>
</dbReference>
<feature type="domain" description="Ig-like" evidence="10">
    <location>
        <begin position="334"/>
        <end position="427"/>
    </location>
</feature>
<dbReference type="InterPro" id="IPR000082">
    <property type="entry name" value="SEA_dom"/>
</dbReference>
<evidence type="ECO:0000259" key="9">
    <source>
        <dbReference type="PROSITE" id="PS50024"/>
    </source>
</evidence>
<keyword evidence="8" id="KW-1133">Transmembrane helix</keyword>
<dbReference type="AlphaFoldDB" id="A0A9X0CPK6"/>
<feature type="compositionally biased region" description="Basic and acidic residues" evidence="7">
    <location>
        <begin position="722"/>
        <end position="737"/>
    </location>
</feature>
<comment type="similarity">
    <text evidence="2">Belongs to the semaphorin family.</text>
</comment>
<dbReference type="InterPro" id="IPR007110">
    <property type="entry name" value="Ig-like_dom"/>
</dbReference>
<keyword evidence="13" id="KW-1185">Reference proteome</keyword>
<dbReference type="PROSITE" id="PS51004">
    <property type="entry name" value="SEMA"/>
    <property type="match status" value="1"/>
</dbReference>
<dbReference type="SUPFAM" id="SSF101912">
    <property type="entry name" value="Sema domain"/>
    <property type="match status" value="1"/>
</dbReference>
<dbReference type="Pfam" id="PF07679">
    <property type="entry name" value="I-set"/>
    <property type="match status" value="1"/>
</dbReference>
<dbReference type="Pfam" id="PF01403">
    <property type="entry name" value="Sema"/>
    <property type="match status" value="1"/>
</dbReference>
<dbReference type="InterPro" id="IPR002165">
    <property type="entry name" value="Plexin_repeat"/>
</dbReference>
<accession>A0A9X0CPK6</accession>
<dbReference type="SUPFAM" id="SSF48726">
    <property type="entry name" value="Immunoglobulin"/>
    <property type="match status" value="1"/>
</dbReference>
<dbReference type="InterPro" id="IPR013783">
    <property type="entry name" value="Ig-like_fold"/>
</dbReference>
<dbReference type="EMBL" id="MU827302">
    <property type="protein sequence ID" value="KAJ7365684.1"/>
    <property type="molecule type" value="Genomic_DNA"/>
</dbReference>
<evidence type="ECO:0000256" key="2">
    <source>
        <dbReference type="ARBA" id="ARBA00009492"/>
    </source>
</evidence>
<dbReference type="InterPro" id="IPR036364">
    <property type="entry name" value="SEA_dom_sf"/>
</dbReference>
<dbReference type="Gene3D" id="3.30.1680.10">
    <property type="entry name" value="ligand-binding face of the semaphorins, domain 2"/>
    <property type="match status" value="1"/>
</dbReference>
<dbReference type="Pfam" id="PF01437">
    <property type="entry name" value="PSI"/>
    <property type="match status" value="1"/>
</dbReference>
<evidence type="ECO:0000256" key="8">
    <source>
        <dbReference type="SAM" id="Phobius"/>
    </source>
</evidence>
<feature type="compositionally biased region" description="Low complexity" evidence="7">
    <location>
        <begin position="774"/>
        <end position="789"/>
    </location>
</feature>
<dbReference type="GO" id="GO:0007411">
    <property type="term" value="P:axon guidance"/>
    <property type="evidence" value="ECO:0007669"/>
    <property type="project" value="TreeGrafter"/>
</dbReference>
<dbReference type="InterPro" id="IPR001627">
    <property type="entry name" value="Semap_dom"/>
</dbReference>
<keyword evidence="4" id="KW-1015">Disulfide bond</keyword>
<dbReference type="PANTHER" id="PTHR11036">
    <property type="entry name" value="SEMAPHORIN"/>
    <property type="match status" value="1"/>
</dbReference>
<dbReference type="InterPro" id="IPR036179">
    <property type="entry name" value="Ig-like_dom_sf"/>
</dbReference>
<evidence type="ECO:0000256" key="1">
    <source>
        <dbReference type="ARBA" id="ARBA00004370"/>
    </source>
</evidence>
<evidence type="ECO:0000313" key="13">
    <source>
        <dbReference type="Proteomes" id="UP001163046"/>
    </source>
</evidence>
<dbReference type="InterPro" id="IPR015943">
    <property type="entry name" value="WD40/YVTN_repeat-like_dom_sf"/>
</dbReference>
<dbReference type="InterPro" id="IPR016201">
    <property type="entry name" value="PSI"/>
</dbReference>
<dbReference type="Gene3D" id="3.30.70.960">
    <property type="entry name" value="SEA domain"/>
    <property type="match status" value="1"/>
</dbReference>